<dbReference type="RefSeq" id="WP_153410939.1">
    <property type="nucleotide sequence ID" value="NZ_WEGK01000006.1"/>
</dbReference>
<accession>A0A7K0D5Q0</accession>
<comment type="caution">
    <text evidence="1">The sequence shown here is derived from an EMBL/GenBank/DDBJ whole genome shotgun (WGS) entry which is preliminary data.</text>
</comment>
<name>A0A7K0D5Q0_9NOCA</name>
<gene>
    <name evidence="1" type="ORF">NRB20_32600</name>
</gene>
<protein>
    <submittedName>
        <fullName evidence="1">Uncharacterized protein</fullName>
    </submittedName>
</protein>
<keyword evidence="2" id="KW-1185">Reference proteome</keyword>
<evidence type="ECO:0000313" key="1">
    <source>
        <dbReference type="EMBL" id="MQY20164.1"/>
    </source>
</evidence>
<dbReference type="AlphaFoldDB" id="A0A7K0D5Q0"/>
<organism evidence="1 2">
    <name type="scientific">Nocardia macrotermitis</name>
    <dbReference type="NCBI Taxonomy" id="2585198"/>
    <lineage>
        <taxon>Bacteria</taxon>
        <taxon>Bacillati</taxon>
        <taxon>Actinomycetota</taxon>
        <taxon>Actinomycetes</taxon>
        <taxon>Mycobacteriales</taxon>
        <taxon>Nocardiaceae</taxon>
        <taxon>Nocardia</taxon>
    </lineage>
</organism>
<dbReference type="OrthoDB" id="3822696at2"/>
<evidence type="ECO:0000313" key="2">
    <source>
        <dbReference type="Proteomes" id="UP000438448"/>
    </source>
</evidence>
<reference evidence="1 2" key="1">
    <citation type="submission" date="2019-10" db="EMBL/GenBank/DDBJ databases">
        <title>Nocardia macrotermitis sp. nov. and Nocardia aurantia sp. nov., isolated from the gut of fungus growing-termite Macrotermes natalensis.</title>
        <authorList>
            <person name="Benndorf R."/>
            <person name="Schwitalla J."/>
            <person name="Martin K."/>
            <person name="De Beer W."/>
            <person name="Kaster A.-K."/>
            <person name="Vollmers J."/>
            <person name="Poulsen M."/>
            <person name="Beemelmanns C."/>
        </authorList>
    </citation>
    <scope>NUCLEOTIDE SEQUENCE [LARGE SCALE GENOMIC DNA]</scope>
    <source>
        <strain evidence="1 2">RB20</strain>
    </source>
</reference>
<dbReference type="Proteomes" id="UP000438448">
    <property type="component" value="Unassembled WGS sequence"/>
</dbReference>
<sequence length="202" mass="22422">MCDDQLTLRERCILLVLMAEARELSNAELYARAGVKLDGESRRRLNEFGLVESNKVNRAYVHELTERGTRWCATELSGTRPARSGSTGGALYSVLAGLGRHLDETKRSLLDIFRADVVGQVEAAYAQLSRGSGKPVRLTALRDRLDGIPKREIDRALDKLARREDVNVRAEADQKTLTDRDREAAVVLGGTARHLLSIEAPR</sequence>
<proteinExistence type="predicted"/>
<dbReference type="EMBL" id="WEGK01000006">
    <property type="protein sequence ID" value="MQY20164.1"/>
    <property type="molecule type" value="Genomic_DNA"/>
</dbReference>